<sequence>MTIQIDQYAVFGNPIGHSKSPFIHTLFARQTNQSMVYTAICPKEDGFHQAATEFFSQGGKGCNITVPFKGDAYQFADRVTERAQLAGAVNTLKKLDDGMIIGDNTDGPGLVQDLLHHQIEMQHRRILLIGAGGAARGVIKPLLEQKPESITVVNRTYNKANALADLFSAYGPVNAKEMGQITERYDLIINSTSASLQGDLPEISPVIFNHGATSYDMFYGKGVTTFNLWAKTHGAIATYDGLGMLVGQAAESFMLWRGIRPGAKQVLRELRKNLEGQS</sequence>
<dbReference type="Pfam" id="PF08501">
    <property type="entry name" value="Shikimate_dh_N"/>
    <property type="match status" value="1"/>
</dbReference>
<feature type="binding site" evidence="8">
    <location>
        <position position="241"/>
    </location>
    <ligand>
        <name>NADP(+)</name>
        <dbReference type="ChEBI" id="CHEBI:58349"/>
    </ligand>
</feature>
<feature type="binding site" evidence="8">
    <location>
        <begin position="18"/>
        <end position="20"/>
    </location>
    <ligand>
        <name>shikimate</name>
        <dbReference type="ChEBI" id="CHEBI:36208"/>
    </ligand>
</feature>
<feature type="binding site" evidence="8">
    <location>
        <position position="65"/>
    </location>
    <ligand>
        <name>shikimate</name>
        <dbReference type="ChEBI" id="CHEBI:36208"/>
    </ligand>
</feature>
<evidence type="ECO:0000256" key="6">
    <source>
        <dbReference type="ARBA" id="ARBA00023141"/>
    </source>
</evidence>
<dbReference type="GO" id="GO:0005829">
    <property type="term" value="C:cytosol"/>
    <property type="evidence" value="ECO:0007669"/>
    <property type="project" value="TreeGrafter"/>
</dbReference>
<protein>
    <recommendedName>
        <fullName evidence="2 8">Shikimate dehydrogenase (NADP(+))</fullName>
        <shortName evidence="8">SDH</shortName>
        <ecNumber evidence="2 8">1.1.1.25</ecNumber>
    </recommendedName>
</protein>
<evidence type="ECO:0000256" key="4">
    <source>
        <dbReference type="ARBA" id="ARBA00022857"/>
    </source>
</evidence>
<comment type="pathway">
    <text evidence="1 8">Metabolic intermediate biosynthesis; chorismate biosynthesis; chorismate from D-erythrose 4-phosphate and phosphoenolpyruvate: step 4/7.</text>
</comment>
<dbReference type="GO" id="GO:0008652">
    <property type="term" value="P:amino acid biosynthetic process"/>
    <property type="evidence" value="ECO:0007669"/>
    <property type="project" value="UniProtKB-KW"/>
</dbReference>
<evidence type="ECO:0000313" key="13">
    <source>
        <dbReference type="Proteomes" id="UP000535589"/>
    </source>
</evidence>
<gene>
    <name evidence="8 12" type="primary">aroE</name>
    <name evidence="12" type="ORF">HGP28_15940</name>
</gene>
<dbReference type="RefSeq" id="WP_168837469.1">
    <property type="nucleotide sequence ID" value="NZ_JABAIK010000019.1"/>
</dbReference>
<comment type="caution">
    <text evidence="12">The sequence shown here is derived from an EMBL/GenBank/DDBJ whole genome shotgun (WGS) entry which is preliminary data.</text>
</comment>
<keyword evidence="5 8" id="KW-0560">Oxidoreductase</keyword>
<keyword evidence="13" id="KW-1185">Reference proteome</keyword>
<dbReference type="PANTHER" id="PTHR21089">
    <property type="entry name" value="SHIKIMATE DEHYDROGENASE"/>
    <property type="match status" value="1"/>
</dbReference>
<keyword evidence="6 8" id="KW-0057">Aromatic amino acid biosynthesis</keyword>
<evidence type="ECO:0000256" key="2">
    <source>
        <dbReference type="ARBA" id="ARBA00012962"/>
    </source>
</evidence>
<reference evidence="12 13" key="1">
    <citation type="submission" date="2020-04" db="EMBL/GenBank/DDBJ databases">
        <title>Vibrio sp. SM6, a novel species isolated from seawater.</title>
        <authorList>
            <person name="Wang X."/>
        </authorList>
    </citation>
    <scope>NUCLEOTIDE SEQUENCE [LARGE SCALE GENOMIC DNA]</scope>
    <source>
        <strain evidence="12 13">SM6</strain>
    </source>
</reference>
<dbReference type="GO" id="GO:0019632">
    <property type="term" value="P:shikimate metabolic process"/>
    <property type="evidence" value="ECO:0007669"/>
    <property type="project" value="InterPro"/>
</dbReference>
<evidence type="ECO:0000256" key="1">
    <source>
        <dbReference type="ARBA" id="ARBA00004871"/>
    </source>
</evidence>
<feature type="domain" description="Quinate/shikimate 5-dehydrogenase/glutamyl-tRNA reductase" evidence="9">
    <location>
        <begin position="119"/>
        <end position="195"/>
    </location>
</feature>
<feature type="domain" description="Shikimate dehydrogenase substrate binding N-terminal" evidence="10">
    <location>
        <begin position="10"/>
        <end position="92"/>
    </location>
</feature>
<feature type="binding site" evidence="8">
    <location>
        <position position="248"/>
    </location>
    <ligand>
        <name>shikimate</name>
        <dbReference type="ChEBI" id="CHEBI:36208"/>
    </ligand>
</feature>
<dbReference type="SUPFAM" id="SSF53223">
    <property type="entry name" value="Aminoacid dehydrogenase-like, N-terminal domain"/>
    <property type="match status" value="1"/>
</dbReference>
<feature type="binding site" evidence="8">
    <location>
        <position position="90"/>
    </location>
    <ligand>
        <name>shikimate</name>
        <dbReference type="ChEBI" id="CHEBI:36208"/>
    </ligand>
</feature>
<feature type="domain" description="SDH C-terminal" evidence="11">
    <location>
        <begin position="241"/>
        <end position="271"/>
    </location>
</feature>
<dbReference type="GO" id="GO:0009073">
    <property type="term" value="P:aromatic amino acid family biosynthetic process"/>
    <property type="evidence" value="ECO:0007669"/>
    <property type="project" value="UniProtKB-KW"/>
</dbReference>
<evidence type="ECO:0000259" key="9">
    <source>
        <dbReference type="Pfam" id="PF01488"/>
    </source>
</evidence>
<dbReference type="CDD" id="cd01065">
    <property type="entry name" value="NAD_bind_Shikimate_DH"/>
    <property type="match status" value="1"/>
</dbReference>
<dbReference type="FunFam" id="3.40.50.10860:FF:000006">
    <property type="entry name" value="Shikimate dehydrogenase (NADP(+))"/>
    <property type="match status" value="1"/>
</dbReference>
<feature type="binding site" evidence="8">
    <location>
        <position position="81"/>
    </location>
    <ligand>
        <name>NADP(+)</name>
        <dbReference type="ChEBI" id="CHEBI:58349"/>
    </ligand>
</feature>
<evidence type="ECO:0000256" key="5">
    <source>
        <dbReference type="ARBA" id="ARBA00023002"/>
    </source>
</evidence>
<dbReference type="InterPro" id="IPR041121">
    <property type="entry name" value="SDH_C"/>
</dbReference>
<feature type="binding site" evidence="8">
    <location>
        <position position="106"/>
    </location>
    <ligand>
        <name>shikimate</name>
        <dbReference type="ChEBI" id="CHEBI:36208"/>
    </ligand>
</feature>
<dbReference type="AlphaFoldDB" id="A0A7X8TTQ8"/>
<dbReference type="PANTHER" id="PTHR21089:SF1">
    <property type="entry name" value="BIFUNCTIONAL 3-DEHYDROQUINATE DEHYDRATASE_SHIKIMATE DEHYDROGENASE, CHLOROPLASTIC"/>
    <property type="match status" value="1"/>
</dbReference>
<keyword evidence="4 8" id="KW-0521">NADP</keyword>
<feature type="binding site" evidence="8">
    <location>
        <begin position="130"/>
        <end position="134"/>
    </location>
    <ligand>
        <name>NADP(+)</name>
        <dbReference type="ChEBI" id="CHEBI:58349"/>
    </ligand>
</feature>
<evidence type="ECO:0000259" key="11">
    <source>
        <dbReference type="Pfam" id="PF18317"/>
    </source>
</evidence>
<comment type="function">
    <text evidence="8">Involved in the biosynthesis of the chorismate, which leads to the biosynthesis of aromatic amino acids. Catalyzes the reversible NADPH linked reduction of 3-dehydroshikimate (DHSA) to yield shikimate (SA).</text>
</comment>
<dbReference type="Gene3D" id="3.40.50.10860">
    <property type="entry name" value="Leucine Dehydrogenase, chain A, domain 1"/>
    <property type="match status" value="1"/>
</dbReference>
<keyword evidence="3 8" id="KW-0028">Amino-acid biosynthesis</keyword>
<dbReference type="InterPro" id="IPR046346">
    <property type="entry name" value="Aminoacid_DH-like_N_sf"/>
</dbReference>
<name>A0A7X8TTQ8_9VIBR</name>
<dbReference type="EC" id="1.1.1.25" evidence="2 8"/>
<dbReference type="FunFam" id="3.40.50.720:FF:000104">
    <property type="entry name" value="Shikimate dehydrogenase (NADP(+))"/>
    <property type="match status" value="1"/>
</dbReference>
<comment type="catalytic activity">
    <reaction evidence="7 8">
        <text>shikimate + NADP(+) = 3-dehydroshikimate + NADPH + H(+)</text>
        <dbReference type="Rhea" id="RHEA:17737"/>
        <dbReference type="ChEBI" id="CHEBI:15378"/>
        <dbReference type="ChEBI" id="CHEBI:16630"/>
        <dbReference type="ChEBI" id="CHEBI:36208"/>
        <dbReference type="ChEBI" id="CHEBI:57783"/>
        <dbReference type="ChEBI" id="CHEBI:58349"/>
        <dbReference type="EC" id="1.1.1.25"/>
    </reaction>
</comment>
<feature type="active site" description="Proton acceptor" evidence="8">
    <location>
        <position position="69"/>
    </location>
</feature>
<feature type="binding site" evidence="8">
    <location>
        <position position="217"/>
    </location>
    <ligand>
        <name>NADP(+)</name>
        <dbReference type="ChEBI" id="CHEBI:58349"/>
    </ligand>
</feature>
<dbReference type="Pfam" id="PF18317">
    <property type="entry name" value="SDH_C"/>
    <property type="match status" value="1"/>
</dbReference>
<dbReference type="NCBIfam" id="TIGR00507">
    <property type="entry name" value="aroE"/>
    <property type="match status" value="1"/>
</dbReference>
<comment type="similarity">
    <text evidence="8">Belongs to the shikimate dehydrogenase family.</text>
</comment>
<proteinExistence type="inferred from homology"/>
<organism evidence="12 13">
    <name type="scientific">Vibrio agarilyticus</name>
    <dbReference type="NCBI Taxonomy" id="2726741"/>
    <lineage>
        <taxon>Bacteria</taxon>
        <taxon>Pseudomonadati</taxon>
        <taxon>Pseudomonadota</taxon>
        <taxon>Gammaproteobacteria</taxon>
        <taxon>Vibrionales</taxon>
        <taxon>Vibrionaceae</taxon>
        <taxon>Vibrio</taxon>
    </lineage>
</organism>
<dbReference type="InterPro" id="IPR022893">
    <property type="entry name" value="Shikimate_DH_fam"/>
</dbReference>
<dbReference type="Proteomes" id="UP000535589">
    <property type="component" value="Unassembled WGS sequence"/>
</dbReference>
<feature type="binding site" evidence="8">
    <location>
        <position position="219"/>
    </location>
    <ligand>
        <name>shikimate</name>
        <dbReference type="ChEBI" id="CHEBI:36208"/>
    </ligand>
</feature>
<evidence type="ECO:0000256" key="3">
    <source>
        <dbReference type="ARBA" id="ARBA00022605"/>
    </source>
</evidence>
<dbReference type="InterPro" id="IPR013708">
    <property type="entry name" value="Shikimate_DH-bd_N"/>
</dbReference>
<dbReference type="Pfam" id="PF01488">
    <property type="entry name" value="Shikimate_DH"/>
    <property type="match status" value="1"/>
</dbReference>
<dbReference type="GO" id="GO:0004764">
    <property type="term" value="F:shikimate 3-dehydrogenase (NADP+) activity"/>
    <property type="evidence" value="ECO:0007669"/>
    <property type="project" value="UniProtKB-UniRule"/>
</dbReference>
<evidence type="ECO:0000256" key="7">
    <source>
        <dbReference type="ARBA" id="ARBA00049442"/>
    </source>
</evidence>
<accession>A0A7X8TTQ8</accession>
<comment type="subunit">
    <text evidence="8">Homodimer.</text>
</comment>
<dbReference type="NCBIfam" id="NF001310">
    <property type="entry name" value="PRK00258.1-2"/>
    <property type="match status" value="1"/>
</dbReference>
<dbReference type="GO" id="GO:0050661">
    <property type="term" value="F:NADP binding"/>
    <property type="evidence" value="ECO:0007669"/>
    <property type="project" value="InterPro"/>
</dbReference>
<dbReference type="InterPro" id="IPR011342">
    <property type="entry name" value="Shikimate_DH"/>
</dbReference>
<dbReference type="Gene3D" id="3.40.50.720">
    <property type="entry name" value="NAD(P)-binding Rossmann-like Domain"/>
    <property type="match status" value="1"/>
</dbReference>
<dbReference type="HAMAP" id="MF_00222">
    <property type="entry name" value="Shikimate_DH_AroE"/>
    <property type="match status" value="1"/>
</dbReference>
<dbReference type="GO" id="GO:0009423">
    <property type="term" value="P:chorismate biosynthetic process"/>
    <property type="evidence" value="ECO:0007669"/>
    <property type="project" value="UniProtKB-UniRule"/>
</dbReference>
<evidence type="ECO:0000259" key="10">
    <source>
        <dbReference type="Pfam" id="PF08501"/>
    </source>
</evidence>
<dbReference type="InterPro" id="IPR036291">
    <property type="entry name" value="NAD(P)-bd_dom_sf"/>
</dbReference>
<evidence type="ECO:0000256" key="8">
    <source>
        <dbReference type="HAMAP-Rule" id="MF_00222"/>
    </source>
</evidence>
<dbReference type="UniPathway" id="UPA00053">
    <property type="reaction ID" value="UER00087"/>
</dbReference>
<evidence type="ECO:0000313" key="12">
    <source>
        <dbReference type="EMBL" id="NLS14372.1"/>
    </source>
</evidence>
<dbReference type="SUPFAM" id="SSF51735">
    <property type="entry name" value="NAD(P)-binding Rossmann-fold domains"/>
    <property type="match status" value="1"/>
</dbReference>
<feature type="binding site" evidence="8">
    <location>
        <begin position="154"/>
        <end position="159"/>
    </location>
    <ligand>
        <name>NADP(+)</name>
        <dbReference type="ChEBI" id="CHEBI:58349"/>
    </ligand>
</feature>
<dbReference type="EMBL" id="JABAIK010000019">
    <property type="protein sequence ID" value="NLS14372.1"/>
    <property type="molecule type" value="Genomic_DNA"/>
</dbReference>
<dbReference type="InterPro" id="IPR006151">
    <property type="entry name" value="Shikm_DH/Glu-tRNA_Rdtase"/>
</dbReference>